<evidence type="ECO:0000256" key="7">
    <source>
        <dbReference type="SAM" id="MobiDB-lite"/>
    </source>
</evidence>
<dbReference type="Proteomes" id="UP001183246">
    <property type="component" value="Unassembled WGS sequence"/>
</dbReference>
<evidence type="ECO:0000313" key="11">
    <source>
        <dbReference type="EMBL" id="MDT0347515.1"/>
    </source>
</evidence>
<protein>
    <submittedName>
        <fullName evidence="11">ABC transporter ATP-binding protein</fullName>
    </submittedName>
</protein>
<evidence type="ECO:0000256" key="1">
    <source>
        <dbReference type="ARBA" id="ARBA00004651"/>
    </source>
</evidence>
<proteinExistence type="predicted"/>
<sequence>MSTATASPPSVAVLLRPARTALVCSAVASALAAAVGLLPYVAVTELARLGLAGRIGTGSTWFWVATGVAGGMARLVLTGAASHLGHYADAIVQRHIRRRLIDHIGSLPLGWLAVHGSARLKKTLHDDVEEVHQLVAHALGDIAGGVAVTVTGFCYLLTVDWRMALICVATIPLFLFTFRRSMRTSATRLAQVAAAVRRINAAAIEHVDGIQVLKIFGTNNAAGRRFEDAVDAHETALRQWAAEAARSSAATRVLMAGPTVLLLCLAVGAPLTTAGHLAPADLLPFLLVGIALPKPFIPIVQGGQQLRRAGTAARHIEEVLRTPPLPEPAPGQAATPAGGGLEFDHVTFSYDGTTNAVADVSLTCPPGTVTALVGPSGSGKSTLARLVPRFFDVTSGAVRVGGADVRDLPTAVLLRQVALVLQDVVLLRDTVTDNIRIARPDATDAEVRAAARAARIHDVIERLPHGYDTVLDGPGLAGLSGGERQRLTIARALLQDAPVVILDEATSALDPENEAAVQHALATLTEGRTVLVIAHRLHTITGADRIAVLDHGRITEAGTHHELLRAQGGYARMWAARTRPASPLRPGQPDHAAPPTAPADREV</sequence>
<feature type="region of interest" description="Disordered" evidence="7">
    <location>
        <begin position="580"/>
        <end position="603"/>
    </location>
</feature>
<evidence type="ECO:0000256" key="5">
    <source>
        <dbReference type="ARBA" id="ARBA00022989"/>
    </source>
</evidence>
<dbReference type="InterPro" id="IPR027417">
    <property type="entry name" value="P-loop_NTPase"/>
</dbReference>
<keyword evidence="5 8" id="KW-1133">Transmembrane helix</keyword>
<dbReference type="PANTHER" id="PTHR24221">
    <property type="entry name" value="ATP-BINDING CASSETTE SUB-FAMILY B"/>
    <property type="match status" value="1"/>
</dbReference>
<dbReference type="InterPro" id="IPR011527">
    <property type="entry name" value="ABC1_TM_dom"/>
</dbReference>
<dbReference type="InterPro" id="IPR039421">
    <property type="entry name" value="Type_1_exporter"/>
</dbReference>
<dbReference type="InterPro" id="IPR036640">
    <property type="entry name" value="ABC1_TM_sf"/>
</dbReference>
<feature type="domain" description="ABC transmembrane type-1" evidence="10">
    <location>
        <begin position="21"/>
        <end position="308"/>
    </location>
</feature>
<comment type="subcellular location">
    <subcellularLocation>
        <location evidence="1">Cell membrane</location>
        <topology evidence="1">Multi-pass membrane protein</topology>
    </subcellularLocation>
</comment>
<dbReference type="PROSITE" id="PS00211">
    <property type="entry name" value="ABC_TRANSPORTER_1"/>
    <property type="match status" value="1"/>
</dbReference>
<dbReference type="InterPro" id="IPR003439">
    <property type="entry name" value="ABC_transporter-like_ATP-bd"/>
</dbReference>
<keyword evidence="4 11" id="KW-0067">ATP-binding</keyword>
<evidence type="ECO:0000256" key="8">
    <source>
        <dbReference type="SAM" id="Phobius"/>
    </source>
</evidence>
<dbReference type="SUPFAM" id="SSF90123">
    <property type="entry name" value="ABC transporter transmembrane region"/>
    <property type="match status" value="1"/>
</dbReference>
<dbReference type="Gene3D" id="3.40.50.300">
    <property type="entry name" value="P-loop containing nucleotide triphosphate hydrolases"/>
    <property type="match status" value="1"/>
</dbReference>
<dbReference type="GO" id="GO:0005524">
    <property type="term" value="F:ATP binding"/>
    <property type="evidence" value="ECO:0007669"/>
    <property type="project" value="UniProtKB-KW"/>
</dbReference>
<feature type="transmembrane region" description="Helical" evidence="8">
    <location>
        <begin position="21"/>
        <end position="41"/>
    </location>
</feature>
<dbReference type="PROSITE" id="PS50893">
    <property type="entry name" value="ABC_TRANSPORTER_2"/>
    <property type="match status" value="1"/>
</dbReference>
<name>A0ABU2N160_9ACTN</name>
<dbReference type="Pfam" id="PF00005">
    <property type="entry name" value="ABC_tran"/>
    <property type="match status" value="1"/>
</dbReference>
<dbReference type="PANTHER" id="PTHR24221:SF654">
    <property type="entry name" value="ATP-BINDING CASSETTE SUB-FAMILY B MEMBER 6"/>
    <property type="match status" value="1"/>
</dbReference>
<comment type="caution">
    <text evidence="11">The sequence shown here is derived from an EMBL/GenBank/DDBJ whole genome shotgun (WGS) entry which is preliminary data.</text>
</comment>
<dbReference type="RefSeq" id="WP_311708642.1">
    <property type="nucleotide sequence ID" value="NZ_JAVREL010000034.1"/>
</dbReference>
<gene>
    <name evidence="11" type="ORF">RM590_33850</name>
</gene>
<feature type="transmembrane region" description="Helical" evidence="8">
    <location>
        <begin position="253"/>
        <end position="271"/>
    </location>
</feature>
<evidence type="ECO:0000259" key="9">
    <source>
        <dbReference type="PROSITE" id="PS50893"/>
    </source>
</evidence>
<keyword evidence="6 8" id="KW-0472">Membrane</keyword>
<dbReference type="CDD" id="cd07346">
    <property type="entry name" value="ABC_6TM_exporters"/>
    <property type="match status" value="1"/>
</dbReference>
<keyword evidence="2 8" id="KW-0812">Transmembrane</keyword>
<accession>A0ABU2N160</accession>
<dbReference type="InterPro" id="IPR017871">
    <property type="entry name" value="ABC_transporter-like_CS"/>
</dbReference>
<evidence type="ECO:0000256" key="3">
    <source>
        <dbReference type="ARBA" id="ARBA00022741"/>
    </source>
</evidence>
<dbReference type="InterPro" id="IPR003593">
    <property type="entry name" value="AAA+_ATPase"/>
</dbReference>
<evidence type="ECO:0000256" key="2">
    <source>
        <dbReference type="ARBA" id="ARBA00022692"/>
    </source>
</evidence>
<evidence type="ECO:0000313" key="12">
    <source>
        <dbReference type="Proteomes" id="UP001183246"/>
    </source>
</evidence>
<dbReference type="SUPFAM" id="SSF52540">
    <property type="entry name" value="P-loop containing nucleoside triphosphate hydrolases"/>
    <property type="match status" value="1"/>
</dbReference>
<evidence type="ECO:0000259" key="10">
    <source>
        <dbReference type="PROSITE" id="PS50929"/>
    </source>
</evidence>
<feature type="transmembrane region" description="Helical" evidence="8">
    <location>
        <begin position="61"/>
        <end position="88"/>
    </location>
</feature>
<evidence type="ECO:0000256" key="4">
    <source>
        <dbReference type="ARBA" id="ARBA00022840"/>
    </source>
</evidence>
<dbReference type="SMART" id="SM00382">
    <property type="entry name" value="AAA"/>
    <property type="match status" value="1"/>
</dbReference>
<reference evidence="12" key="1">
    <citation type="submission" date="2023-07" db="EMBL/GenBank/DDBJ databases">
        <title>30 novel species of actinomycetes from the DSMZ collection.</title>
        <authorList>
            <person name="Nouioui I."/>
        </authorList>
    </citation>
    <scope>NUCLEOTIDE SEQUENCE [LARGE SCALE GENOMIC DNA]</scope>
    <source>
        <strain evidence="12">DSM 44938</strain>
    </source>
</reference>
<dbReference type="PROSITE" id="PS50929">
    <property type="entry name" value="ABC_TM1F"/>
    <property type="match status" value="1"/>
</dbReference>
<evidence type="ECO:0000256" key="6">
    <source>
        <dbReference type="ARBA" id="ARBA00023136"/>
    </source>
</evidence>
<organism evidence="11 12">
    <name type="scientific">Streptomyces litchfieldiae</name>
    <dbReference type="NCBI Taxonomy" id="3075543"/>
    <lineage>
        <taxon>Bacteria</taxon>
        <taxon>Bacillati</taxon>
        <taxon>Actinomycetota</taxon>
        <taxon>Actinomycetes</taxon>
        <taxon>Kitasatosporales</taxon>
        <taxon>Streptomycetaceae</taxon>
        <taxon>Streptomyces</taxon>
    </lineage>
</organism>
<dbReference type="Pfam" id="PF00664">
    <property type="entry name" value="ABC_membrane"/>
    <property type="match status" value="1"/>
</dbReference>
<dbReference type="EMBL" id="JAVREL010000034">
    <property type="protein sequence ID" value="MDT0347515.1"/>
    <property type="molecule type" value="Genomic_DNA"/>
</dbReference>
<keyword evidence="12" id="KW-1185">Reference proteome</keyword>
<dbReference type="Gene3D" id="1.20.1560.10">
    <property type="entry name" value="ABC transporter type 1, transmembrane domain"/>
    <property type="match status" value="1"/>
</dbReference>
<keyword evidence="3" id="KW-0547">Nucleotide-binding</keyword>
<feature type="domain" description="ABC transporter" evidence="9">
    <location>
        <begin position="341"/>
        <end position="576"/>
    </location>
</feature>
<feature type="transmembrane region" description="Helical" evidence="8">
    <location>
        <begin position="161"/>
        <end position="178"/>
    </location>
</feature>